<dbReference type="InterPro" id="IPR000462">
    <property type="entry name" value="CDP-OH_P_trans"/>
</dbReference>
<dbReference type="FunFam" id="1.20.120.1760:FF:000005">
    <property type="entry name" value="Cardiolipin synthase 1"/>
    <property type="match status" value="1"/>
</dbReference>
<keyword evidence="17" id="KW-1185">Reference proteome</keyword>
<dbReference type="WBParaSite" id="L893_g19840.t1">
    <property type="protein sequence ID" value="L893_g19840.t1"/>
    <property type="gene ID" value="L893_g19840"/>
</dbReference>
<dbReference type="PANTHER" id="PTHR14269">
    <property type="entry name" value="CDP-DIACYLGLYCEROL--GLYCEROL-3-PHOSPHATE 3-PHOSPHATIDYLTRANSFERASE-RELATED"/>
    <property type="match status" value="1"/>
</dbReference>
<keyword evidence="8" id="KW-0443">Lipid metabolism</keyword>
<organism evidence="17 18">
    <name type="scientific">Steinernema glaseri</name>
    <dbReference type="NCBI Taxonomy" id="37863"/>
    <lineage>
        <taxon>Eukaryota</taxon>
        <taxon>Metazoa</taxon>
        <taxon>Ecdysozoa</taxon>
        <taxon>Nematoda</taxon>
        <taxon>Chromadorea</taxon>
        <taxon>Rhabditida</taxon>
        <taxon>Tylenchina</taxon>
        <taxon>Panagrolaimomorpha</taxon>
        <taxon>Strongyloidoidea</taxon>
        <taxon>Steinernematidae</taxon>
        <taxon>Steinernema</taxon>
    </lineage>
</organism>
<feature type="transmembrane region" description="Helical" evidence="16">
    <location>
        <begin position="231"/>
        <end position="257"/>
    </location>
</feature>
<proteinExistence type="inferred from homology"/>
<keyword evidence="11" id="KW-0594">Phospholipid biosynthesis</keyword>
<comment type="catalytic activity">
    <reaction evidence="14">
        <text>a CDP-1,2-diacyl-sn-glycerol + a 1,2-diacyl-sn-glycero-3-phospho-(1'-sn-glycerol) = a cardiolipin + CMP + H(+)</text>
        <dbReference type="Rhea" id="RHEA:32931"/>
        <dbReference type="ChEBI" id="CHEBI:15378"/>
        <dbReference type="ChEBI" id="CHEBI:58332"/>
        <dbReference type="ChEBI" id="CHEBI:60377"/>
        <dbReference type="ChEBI" id="CHEBI:62237"/>
        <dbReference type="ChEBI" id="CHEBI:64716"/>
        <dbReference type="EC" id="2.7.8.41"/>
    </reaction>
</comment>
<evidence type="ECO:0000256" key="12">
    <source>
        <dbReference type="ARBA" id="ARBA00023264"/>
    </source>
</evidence>
<keyword evidence="3" id="KW-0444">Lipid biosynthesis</keyword>
<dbReference type="GO" id="GO:0032049">
    <property type="term" value="P:cardiolipin biosynthetic process"/>
    <property type="evidence" value="ECO:0007669"/>
    <property type="project" value="TreeGrafter"/>
</dbReference>
<evidence type="ECO:0000256" key="11">
    <source>
        <dbReference type="ARBA" id="ARBA00023209"/>
    </source>
</evidence>
<keyword evidence="5 16" id="KW-0812">Transmembrane</keyword>
<evidence type="ECO:0000256" key="1">
    <source>
        <dbReference type="ARBA" id="ARBA00004448"/>
    </source>
</evidence>
<evidence type="ECO:0000256" key="9">
    <source>
        <dbReference type="ARBA" id="ARBA00023128"/>
    </source>
</evidence>
<evidence type="ECO:0000256" key="8">
    <source>
        <dbReference type="ARBA" id="ARBA00023098"/>
    </source>
</evidence>
<dbReference type="PANTHER" id="PTHR14269:SF60">
    <property type="entry name" value="CARDIOLIPIN SYNTHASE (CMP-FORMING)"/>
    <property type="match status" value="1"/>
</dbReference>
<keyword evidence="12" id="KW-1208">Phospholipid metabolism</keyword>
<dbReference type="GO" id="GO:0005743">
    <property type="term" value="C:mitochondrial inner membrane"/>
    <property type="evidence" value="ECO:0007669"/>
    <property type="project" value="UniProtKB-SubCell"/>
</dbReference>
<feature type="transmembrane region" description="Helical" evidence="16">
    <location>
        <begin position="313"/>
        <end position="334"/>
    </location>
</feature>
<evidence type="ECO:0000256" key="14">
    <source>
        <dbReference type="ARBA" id="ARBA00047433"/>
    </source>
</evidence>
<evidence type="ECO:0000256" key="4">
    <source>
        <dbReference type="ARBA" id="ARBA00022679"/>
    </source>
</evidence>
<evidence type="ECO:0000256" key="2">
    <source>
        <dbReference type="ARBA" id="ARBA00010441"/>
    </source>
</evidence>
<evidence type="ECO:0000256" key="6">
    <source>
        <dbReference type="ARBA" id="ARBA00022792"/>
    </source>
</evidence>
<evidence type="ECO:0000256" key="10">
    <source>
        <dbReference type="ARBA" id="ARBA00023136"/>
    </source>
</evidence>
<evidence type="ECO:0000256" key="13">
    <source>
        <dbReference type="ARBA" id="ARBA00039001"/>
    </source>
</evidence>
<evidence type="ECO:0000313" key="18">
    <source>
        <dbReference type="WBParaSite" id="L893_g19840.t1"/>
    </source>
</evidence>
<dbReference type="GO" id="GO:0043337">
    <property type="term" value="F:cardiolipin synthase (CMP-forming)"/>
    <property type="evidence" value="ECO:0007669"/>
    <property type="project" value="UniProtKB-EC"/>
</dbReference>
<dbReference type="EC" id="2.7.8.41" evidence="13"/>
<evidence type="ECO:0000256" key="15">
    <source>
        <dbReference type="SAM" id="MobiDB-lite"/>
    </source>
</evidence>
<keyword evidence="6" id="KW-0999">Mitochondrion inner membrane</keyword>
<keyword evidence="10 16" id="KW-0472">Membrane</keyword>
<evidence type="ECO:0000256" key="16">
    <source>
        <dbReference type="SAM" id="Phobius"/>
    </source>
</evidence>
<keyword evidence="9" id="KW-0496">Mitochondrion</keyword>
<keyword evidence="7 16" id="KW-1133">Transmembrane helix</keyword>
<feature type="region of interest" description="Disordered" evidence="15">
    <location>
        <begin position="1"/>
        <end position="20"/>
    </location>
</feature>
<dbReference type="Proteomes" id="UP000095287">
    <property type="component" value="Unplaced"/>
</dbReference>
<comment type="similarity">
    <text evidence="2">Belongs to the CDP-alcohol phosphatidyltransferase class-I family.</text>
</comment>
<accession>A0A1I7YUJ3</accession>
<keyword evidence="4" id="KW-0808">Transferase</keyword>
<name>A0A1I7YUJ3_9BILA</name>
<dbReference type="InterPro" id="IPR050324">
    <property type="entry name" value="CDP-alcohol_PTase-I"/>
</dbReference>
<evidence type="ECO:0000256" key="3">
    <source>
        <dbReference type="ARBA" id="ARBA00022516"/>
    </source>
</evidence>
<feature type="transmembrane region" description="Helical" evidence="16">
    <location>
        <begin position="168"/>
        <end position="190"/>
    </location>
</feature>
<dbReference type="Gene3D" id="1.20.120.1760">
    <property type="match status" value="1"/>
</dbReference>
<evidence type="ECO:0000256" key="5">
    <source>
        <dbReference type="ARBA" id="ARBA00022692"/>
    </source>
</evidence>
<dbReference type="AlphaFoldDB" id="A0A1I7YUJ3"/>
<dbReference type="Pfam" id="PF01066">
    <property type="entry name" value="CDP-OH_P_transf"/>
    <property type="match status" value="1"/>
</dbReference>
<comment type="subcellular location">
    <subcellularLocation>
        <location evidence="1">Mitochondrion inner membrane</location>
        <topology evidence="1">Multi-pass membrane protein</topology>
    </subcellularLocation>
</comment>
<evidence type="ECO:0000313" key="17">
    <source>
        <dbReference type="Proteomes" id="UP000095287"/>
    </source>
</evidence>
<dbReference type="InterPro" id="IPR043130">
    <property type="entry name" value="CDP-OH_PTrfase_TM_dom"/>
</dbReference>
<evidence type="ECO:0000256" key="7">
    <source>
        <dbReference type="ARBA" id="ARBA00022989"/>
    </source>
</evidence>
<sequence length="342" mass="38896">MVPTARRNMKRAPRNQQFSQPHDFARSWDVGHTHRWRFTWHPTILRRAPQYLLRMILRPWAPCAIRSIAKSRILPGRMLSSSPDELFRRSKEAFREKREFLKERSEQIRDHELMKKGKIAFEEQRDIIKERGEQIRDRLDEASIRKFGDKIVTIPNGLCVMRIALTPVIGVLVVNSSYIPACFLFTIAGISDMLDGYIARNVPGQKSSFGSILDPVADKLLVSTLFVTLTYVHLIPLALTSLVILRDVSLIAGGFYIRHKTMARPITLRRFFDPTVSTMQVTPTLMSKINTLLQISVVALSLASPVFDFVDHIGMTMLCATTGITTVYSGLQYIGGHAMKKI</sequence>
<reference evidence="18" key="1">
    <citation type="submission" date="2016-11" db="UniProtKB">
        <authorList>
            <consortium name="WormBaseParasite"/>
        </authorList>
    </citation>
    <scope>IDENTIFICATION</scope>
</reference>
<protein>
    <recommendedName>
        <fullName evidence="13">cardiolipin synthase (CMP-forming)</fullName>
        <ecNumber evidence="13">2.7.8.41</ecNumber>
    </recommendedName>
</protein>